<evidence type="ECO:0000313" key="2">
    <source>
        <dbReference type="Proteomes" id="UP000253816"/>
    </source>
</evidence>
<keyword evidence="2" id="KW-1185">Reference proteome</keyword>
<protein>
    <submittedName>
        <fullName evidence="1">Uncharacterized protein</fullName>
    </submittedName>
</protein>
<name>A0A369KJN7_9BACT</name>
<comment type="caution">
    <text evidence="1">The sequence shown here is derived from an EMBL/GenBank/DDBJ whole genome shotgun (WGS) entry which is preliminary data.</text>
</comment>
<gene>
    <name evidence="1" type="ORF">HAT2_00666</name>
</gene>
<reference evidence="1 2" key="1">
    <citation type="submission" date="2018-07" db="EMBL/GenBank/DDBJ databases">
        <title>Comparative genomics of the Candidatus Parilichlamydiaceae reveals evidence of convergent evolution and genome reduction in the phylum Chlamydiae.</title>
        <authorList>
            <person name="Taylor-Brown A."/>
            <person name="Polkinghorne A."/>
        </authorList>
    </citation>
    <scope>NUCLEOTIDE SEQUENCE [LARGE SCALE GENOMIC DNA]</scope>
    <source>
        <strain evidence="1 2">Hat2</strain>
    </source>
</reference>
<sequence length="40" mass="4550">MFTLYFDHSVIRNHFPSNLDYQSAGTCIEGDRGSSRAISR</sequence>
<evidence type="ECO:0000313" key="1">
    <source>
        <dbReference type="EMBL" id="RDB31186.1"/>
    </source>
</evidence>
<proteinExistence type="predicted"/>
<organism evidence="1 2">
    <name type="scientific">Candidatus Similichlamydia laticola</name>
    <dbReference type="NCBI Taxonomy" id="2170265"/>
    <lineage>
        <taxon>Bacteria</taxon>
        <taxon>Pseudomonadati</taxon>
        <taxon>Chlamydiota</taxon>
        <taxon>Chlamydiia</taxon>
        <taxon>Parachlamydiales</taxon>
        <taxon>Candidatus Parilichlamydiaceae</taxon>
        <taxon>Candidatus Similichlamydia</taxon>
    </lineage>
</organism>
<dbReference type="Proteomes" id="UP000253816">
    <property type="component" value="Unassembled WGS sequence"/>
</dbReference>
<accession>A0A369KJN7</accession>
<dbReference type="AlphaFoldDB" id="A0A369KJN7"/>
<dbReference type="EMBL" id="QQBG01000026">
    <property type="protein sequence ID" value="RDB31186.1"/>
    <property type="molecule type" value="Genomic_DNA"/>
</dbReference>